<dbReference type="NCBIfam" id="NF042928">
    <property type="entry name" value="HemQ_actino"/>
    <property type="match status" value="1"/>
</dbReference>
<dbReference type="EMBL" id="JACHNA010000001">
    <property type="protein sequence ID" value="MBB4735557.1"/>
    <property type="molecule type" value="Genomic_DNA"/>
</dbReference>
<comment type="similarity">
    <text evidence="9">Belongs to the ChdC family. Type 2 subfamily.</text>
</comment>
<dbReference type="Gene3D" id="3.30.70.1030">
    <property type="entry name" value="Apc35880, domain 1"/>
    <property type="match status" value="2"/>
</dbReference>
<comment type="cofactor">
    <cofactor evidence="9">
        <name>Fe-coproporphyrin III</name>
        <dbReference type="ChEBI" id="CHEBI:68438"/>
    </cofactor>
    <text evidence="9">Fe-coproporphyrin III acts as both substrate and redox cofactor.</text>
</comment>
<organism evidence="10 11">
    <name type="scientific">Micrococcus cohnii</name>
    <dbReference type="NCBI Taxonomy" id="993416"/>
    <lineage>
        <taxon>Bacteria</taxon>
        <taxon>Bacillati</taxon>
        <taxon>Actinomycetota</taxon>
        <taxon>Actinomycetes</taxon>
        <taxon>Micrococcales</taxon>
        <taxon>Micrococcaceae</taxon>
        <taxon>Micrococcus</taxon>
    </lineage>
</organism>
<dbReference type="SUPFAM" id="SSF54909">
    <property type="entry name" value="Dimeric alpha+beta barrel"/>
    <property type="match status" value="1"/>
</dbReference>
<keyword evidence="9" id="KW-0350">Heme biosynthesis</keyword>
<dbReference type="GO" id="GO:0046872">
    <property type="term" value="F:metal ion binding"/>
    <property type="evidence" value="ECO:0007669"/>
    <property type="project" value="UniProtKB-KW"/>
</dbReference>
<comment type="catalytic activity">
    <reaction evidence="9">
        <text>Fe-coproporphyrin III + H2O2 + H(+) = harderoheme III + CO2 + 2 H2O</text>
        <dbReference type="Rhea" id="RHEA:57940"/>
        <dbReference type="ChEBI" id="CHEBI:15377"/>
        <dbReference type="ChEBI" id="CHEBI:15378"/>
        <dbReference type="ChEBI" id="CHEBI:16240"/>
        <dbReference type="ChEBI" id="CHEBI:16526"/>
        <dbReference type="ChEBI" id="CHEBI:68438"/>
        <dbReference type="ChEBI" id="CHEBI:142463"/>
    </reaction>
</comment>
<comment type="pathway">
    <text evidence="9">Porphyrin-containing compound metabolism; protoheme biosynthesis.</text>
</comment>
<keyword evidence="2 9" id="KW-0349">Heme</keyword>
<evidence type="ECO:0000256" key="8">
    <source>
        <dbReference type="ARBA" id="ARBA00050019"/>
    </source>
</evidence>
<proteinExistence type="inferred from homology"/>
<evidence type="ECO:0000256" key="2">
    <source>
        <dbReference type="ARBA" id="ARBA00022617"/>
    </source>
</evidence>
<dbReference type="InterPro" id="IPR010644">
    <property type="entry name" value="ChdC/CLD"/>
</dbReference>
<comment type="caution">
    <text evidence="10">The sequence shown here is derived from an EMBL/GenBank/DDBJ whole genome shotgun (WGS) entry which is preliminary data.</text>
</comment>
<dbReference type="GO" id="GO:0020037">
    <property type="term" value="F:heme binding"/>
    <property type="evidence" value="ECO:0007669"/>
    <property type="project" value="InterPro"/>
</dbReference>
<dbReference type="InterPro" id="IPR011008">
    <property type="entry name" value="Dimeric_a/b-barrel"/>
</dbReference>
<gene>
    <name evidence="9" type="primary">chdC</name>
    <name evidence="10" type="ORF">HDA30_001065</name>
</gene>
<keyword evidence="9 10" id="KW-0560">Oxidoreductase</keyword>
<dbReference type="PANTHER" id="PTHR36843:SF1">
    <property type="entry name" value="COPROHEME DECARBOXYLASE"/>
    <property type="match status" value="1"/>
</dbReference>
<dbReference type="Proteomes" id="UP000540191">
    <property type="component" value="Unassembled WGS sequence"/>
</dbReference>
<evidence type="ECO:0000256" key="7">
    <source>
        <dbReference type="ARBA" id="ARBA00049896"/>
    </source>
</evidence>
<evidence type="ECO:0000256" key="9">
    <source>
        <dbReference type="HAMAP-Rule" id="MF_02244"/>
    </source>
</evidence>
<evidence type="ECO:0000256" key="1">
    <source>
        <dbReference type="ARBA" id="ARBA00014413"/>
    </source>
</evidence>
<dbReference type="GO" id="GO:0006785">
    <property type="term" value="P:heme B biosynthetic process"/>
    <property type="evidence" value="ECO:0007669"/>
    <property type="project" value="UniProtKB-UniRule"/>
</dbReference>
<dbReference type="GO" id="GO:0016634">
    <property type="term" value="F:oxidoreductase activity, acting on the CH-CH group of donors, oxygen as acceptor"/>
    <property type="evidence" value="ECO:0007669"/>
    <property type="project" value="UniProtKB-UniRule"/>
</dbReference>
<keyword evidence="3 9" id="KW-0479">Metal-binding</keyword>
<protein>
    <recommendedName>
        <fullName evidence="1 9">Coproheme decarboxylase</fullName>
        <ecNumber evidence="8 9">1.3.98.5</ecNumber>
    </recommendedName>
    <alternativeName>
        <fullName evidence="5 9">Coproheme III oxidative decarboxylase</fullName>
    </alternativeName>
    <alternativeName>
        <fullName evidence="6 9">Hydrogen peroxide-dependent heme synthase</fullName>
    </alternativeName>
</protein>
<comment type="function">
    <text evidence="9">Involved in coproporphyrin-dependent heme b biosynthesis. Catalyzes the decarboxylation of Fe-coproporphyrin III (coproheme) to heme b (protoheme IX), the last step of the pathway. The reaction occurs in a stepwise manner with a three-propionate intermediate.</text>
</comment>
<evidence type="ECO:0000256" key="3">
    <source>
        <dbReference type="ARBA" id="ARBA00022723"/>
    </source>
</evidence>
<comment type="catalytic activity">
    <reaction evidence="9">
        <text>harderoheme III + H2O2 + H(+) = heme b + CO2 + 2 H2O</text>
        <dbReference type="Rhea" id="RHEA:57944"/>
        <dbReference type="ChEBI" id="CHEBI:15377"/>
        <dbReference type="ChEBI" id="CHEBI:15378"/>
        <dbReference type="ChEBI" id="CHEBI:16240"/>
        <dbReference type="ChEBI" id="CHEBI:16526"/>
        <dbReference type="ChEBI" id="CHEBI:60344"/>
        <dbReference type="ChEBI" id="CHEBI:142463"/>
    </reaction>
</comment>
<dbReference type="EC" id="1.3.98.5" evidence="8 9"/>
<accession>A0A7W7M3E4</accession>
<evidence type="ECO:0000256" key="4">
    <source>
        <dbReference type="ARBA" id="ARBA00023004"/>
    </source>
</evidence>
<evidence type="ECO:0000256" key="6">
    <source>
        <dbReference type="ARBA" id="ARBA00030236"/>
    </source>
</evidence>
<reference evidence="10 11" key="1">
    <citation type="submission" date="2020-08" db="EMBL/GenBank/DDBJ databases">
        <title>Sequencing the genomes of 1000 actinobacteria strains.</title>
        <authorList>
            <person name="Klenk H.-P."/>
        </authorList>
    </citation>
    <scope>NUCLEOTIDE SEQUENCE [LARGE SCALE GENOMIC DNA]</scope>
    <source>
        <strain evidence="10 11">DSM 23974</strain>
    </source>
</reference>
<sequence length="233" mass="26689">MSETTTHPLAGKDWFTTYTIFAREQDAAPLQGEAAQSAVAEFDALVAELNEGGVTVRGTYDVSGMRPDADVMVWMYGERPEALQAAIRRLRRTRLLADTHIAMTAMGADRMAEFNKEHVPAFAEGREPLQWLCFYPFVRSYDWYLLDPAERARMLREHGKLGQDFPQVWANTTSAFGLNDWEWLLGLEAPELTDLVDMMRHLRNNETRMHVREEVPFYTGRRVSTDEIVEVLS</sequence>
<feature type="binding site" description="axial binding residue" evidence="9">
    <location>
        <position position="158"/>
    </location>
    <ligand>
        <name>Fe-coproporphyrin III</name>
        <dbReference type="ChEBI" id="CHEBI:68438"/>
    </ligand>
    <ligandPart>
        <name>Fe</name>
        <dbReference type="ChEBI" id="CHEBI:18248"/>
    </ligandPart>
</feature>
<keyword evidence="11" id="KW-1185">Reference proteome</keyword>
<evidence type="ECO:0000313" key="10">
    <source>
        <dbReference type="EMBL" id="MBB4735557.1"/>
    </source>
</evidence>
<dbReference type="Pfam" id="PF06778">
    <property type="entry name" value="Chlor_dismutase"/>
    <property type="match status" value="1"/>
</dbReference>
<dbReference type="RefSeq" id="WP_184241310.1">
    <property type="nucleotide sequence ID" value="NZ_JACHNA010000001.1"/>
</dbReference>
<evidence type="ECO:0000313" key="11">
    <source>
        <dbReference type="Proteomes" id="UP000540191"/>
    </source>
</evidence>
<comment type="catalytic activity">
    <reaction evidence="7">
        <text>Fe-coproporphyrin III + 2 H2O2 + 2 H(+) = heme b + 2 CO2 + 4 H2O</text>
        <dbReference type="Rhea" id="RHEA:56516"/>
        <dbReference type="ChEBI" id="CHEBI:15377"/>
        <dbReference type="ChEBI" id="CHEBI:15378"/>
        <dbReference type="ChEBI" id="CHEBI:16240"/>
        <dbReference type="ChEBI" id="CHEBI:16526"/>
        <dbReference type="ChEBI" id="CHEBI:60344"/>
        <dbReference type="ChEBI" id="CHEBI:68438"/>
        <dbReference type="EC" id="1.3.98.5"/>
    </reaction>
    <physiologicalReaction direction="left-to-right" evidence="7">
        <dbReference type="Rhea" id="RHEA:56517"/>
    </physiologicalReaction>
</comment>
<feature type="active site" evidence="9">
    <location>
        <position position="135"/>
    </location>
</feature>
<dbReference type="PANTHER" id="PTHR36843">
    <property type="entry name" value="HEME-DEPENDENT PEROXIDASE YWFI-RELATED"/>
    <property type="match status" value="1"/>
</dbReference>
<keyword evidence="4 9" id="KW-0408">Iron</keyword>
<dbReference type="AlphaFoldDB" id="A0A7W7M3E4"/>
<name>A0A7W7M3E4_9MICC</name>
<dbReference type="HAMAP" id="MF_02244">
    <property type="entry name" value="Coproheme_decarbox_2"/>
    <property type="match status" value="1"/>
</dbReference>
<evidence type="ECO:0000256" key="5">
    <source>
        <dbReference type="ARBA" id="ARBA00029882"/>
    </source>
</evidence>